<proteinExistence type="inferred from homology"/>
<dbReference type="InterPro" id="IPR040054">
    <property type="entry name" value="MRPS18B"/>
</dbReference>
<dbReference type="RefSeq" id="XP_005108982.1">
    <property type="nucleotide sequence ID" value="XM_005108925.2"/>
</dbReference>
<keyword evidence="5 12" id="KW-0689">Ribosomal protein</keyword>
<evidence type="ECO:0000256" key="7">
    <source>
        <dbReference type="ARBA" id="ARBA00023274"/>
    </source>
</evidence>
<dbReference type="Gene3D" id="4.10.640.10">
    <property type="entry name" value="Ribosomal protein S18"/>
    <property type="match status" value="1"/>
</dbReference>
<evidence type="ECO:0000256" key="8">
    <source>
        <dbReference type="ARBA" id="ARBA00032055"/>
    </source>
</evidence>
<reference evidence="12" key="1">
    <citation type="submission" date="2025-08" db="UniProtKB">
        <authorList>
            <consortium name="RefSeq"/>
        </authorList>
    </citation>
    <scope>IDENTIFICATION</scope>
</reference>
<evidence type="ECO:0000256" key="6">
    <source>
        <dbReference type="ARBA" id="ARBA00023128"/>
    </source>
</evidence>
<comment type="similarity">
    <text evidence="2">Belongs to the bacterial ribosomal protein bS18 family. Mitochondrion-specific ribosomal protein mS40 subfamily.</text>
</comment>
<keyword evidence="7" id="KW-0687">Ribonucleoprotein</keyword>
<dbReference type="SUPFAM" id="SSF46911">
    <property type="entry name" value="Ribosomal protein S18"/>
    <property type="match status" value="1"/>
</dbReference>
<dbReference type="GeneID" id="101851834"/>
<evidence type="ECO:0000256" key="10">
    <source>
        <dbReference type="ARBA" id="ARBA00035515"/>
    </source>
</evidence>
<keyword evidence="11" id="KW-1185">Reference proteome</keyword>
<protein>
    <recommendedName>
        <fullName evidence="9">Small ribosomal subunit protein mS40</fullName>
    </recommendedName>
    <alternativeName>
        <fullName evidence="8">28S ribosomal protein S18-2, mitochondrial</fullName>
    </alternativeName>
    <alternativeName>
        <fullName evidence="10">28S ribosomal protein S18b, mitochondrial</fullName>
    </alternativeName>
</protein>
<evidence type="ECO:0000313" key="11">
    <source>
        <dbReference type="Proteomes" id="UP000694888"/>
    </source>
</evidence>
<dbReference type="GO" id="GO:0005840">
    <property type="term" value="C:ribosome"/>
    <property type="evidence" value="ECO:0007669"/>
    <property type="project" value="UniProtKB-KW"/>
</dbReference>
<keyword evidence="4" id="KW-0809">Transit peptide</keyword>
<keyword evidence="6" id="KW-0496">Mitochondrion</keyword>
<dbReference type="Proteomes" id="UP000694888">
    <property type="component" value="Unplaced"/>
</dbReference>
<dbReference type="PANTHER" id="PTHR13329">
    <property type="entry name" value="MITOCHONDRIAL RIBOSOMAL PROTEIN S18B"/>
    <property type="match status" value="1"/>
</dbReference>
<sequence>MAASIPMINTIMKRILILGSKHNTGQCRTTNLTWCRTLMQSQRRYQEESEAQENSEEDLTPKRKIVDPETSIRYVHSPEFVKGYGDKPVWFHYRRNFKGKIPPPTRENCIRQGEIATASPCPICRDEYLVLDAKNIKLLEQFICPHSGEIFDSMKTGLCQTQQKALTVSVMRAQDQGLLEMKLPFRTYDYEDYKS</sequence>
<evidence type="ECO:0000256" key="9">
    <source>
        <dbReference type="ARBA" id="ARBA00035130"/>
    </source>
</evidence>
<evidence type="ECO:0000256" key="2">
    <source>
        <dbReference type="ARBA" id="ARBA00006136"/>
    </source>
</evidence>
<accession>A0ABM0K549</accession>
<name>A0ABM0K549_APLCA</name>
<evidence type="ECO:0000256" key="4">
    <source>
        <dbReference type="ARBA" id="ARBA00022946"/>
    </source>
</evidence>
<keyword evidence="3" id="KW-0597">Phosphoprotein</keyword>
<evidence type="ECO:0000256" key="1">
    <source>
        <dbReference type="ARBA" id="ARBA00004173"/>
    </source>
</evidence>
<dbReference type="InterPro" id="IPR001648">
    <property type="entry name" value="Ribosomal_bS18"/>
</dbReference>
<evidence type="ECO:0000313" key="12">
    <source>
        <dbReference type="RefSeq" id="XP_005108982.1"/>
    </source>
</evidence>
<dbReference type="InterPro" id="IPR036870">
    <property type="entry name" value="Ribosomal_bS18_sf"/>
</dbReference>
<gene>
    <name evidence="12" type="primary">LOC101851834</name>
</gene>
<comment type="subcellular location">
    <subcellularLocation>
        <location evidence="1">Mitochondrion</location>
    </subcellularLocation>
</comment>
<evidence type="ECO:0000256" key="5">
    <source>
        <dbReference type="ARBA" id="ARBA00022980"/>
    </source>
</evidence>
<organism evidence="11 12">
    <name type="scientific">Aplysia californica</name>
    <name type="common">California sea hare</name>
    <dbReference type="NCBI Taxonomy" id="6500"/>
    <lineage>
        <taxon>Eukaryota</taxon>
        <taxon>Metazoa</taxon>
        <taxon>Spiralia</taxon>
        <taxon>Lophotrochozoa</taxon>
        <taxon>Mollusca</taxon>
        <taxon>Gastropoda</taxon>
        <taxon>Heterobranchia</taxon>
        <taxon>Euthyneura</taxon>
        <taxon>Tectipleura</taxon>
        <taxon>Aplysiida</taxon>
        <taxon>Aplysioidea</taxon>
        <taxon>Aplysiidae</taxon>
        <taxon>Aplysia</taxon>
    </lineage>
</organism>
<dbReference type="PANTHER" id="PTHR13329:SF2">
    <property type="entry name" value="SMALL RIBOSOMAL SUBUNIT PROTEIN MS40"/>
    <property type="match status" value="1"/>
</dbReference>
<dbReference type="Pfam" id="PF01084">
    <property type="entry name" value="Ribosomal_S18"/>
    <property type="match status" value="1"/>
</dbReference>
<evidence type="ECO:0000256" key="3">
    <source>
        <dbReference type="ARBA" id="ARBA00022553"/>
    </source>
</evidence>